<dbReference type="InterPro" id="IPR000801">
    <property type="entry name" value="Esterase-like"/>
</dbReference>
<dbReference type="RefSeq" id="WP_021030625.1">
    <property type="nucleotide sequence ID" value="NZ_KI391954.1"/>
</dbReference>
<dbReference type="STRING" id="679197.HMPREF9336_00535"/>
<evidence type="ECO:0000313" key="2">
    <source>
        <dbReference type="EMBL" id="EFV14622.2"/>
    </source>
</evidence>
<dbReference type="AlphaFoldDB" id="E5XM16"/>
<dbReference type="SUPFAM" id="SSF53474">
    <property type="entry name" value="alpha/beta-Hydrolases"/>
    <property type="match status" value="1"/>
</dbReference>
<keyword evidence="3" id="KW-1185">Reference proteome</keyword>
<dbReference type="InterPro" id="IPR029058">
    <property type="entry name" value="AB_hydrolase_fold"/>
</dbReference>
<dbReference type="Gene3D" id="3.40.50.1820">
    <property type="entry name" value="alpha/beta hydrolase"/>
    <property type="match status" value="1"/>
</dbReference>
<feature type="chain" id="PRO_5038849675" description="Esterase" evidence="1">
    <location>
        <begin position="30"/>
        <end position="326"/>
    </location>
</feature>
<dbReference type="Pfam" id="PF00756">
    <property type="entry name" value="Esterase"/>
    <property type="match status" value="1"/>
</dbReference>
<gene>
    <name evidence="2" type="ORF">HMPREF9336_00535</name>
</gene>
<dbReference type="Proteomes" id="UP000004816">
    <property type="component" value="Unassembled WGS sequence"/>
</dbReference>
<organism evidence="2 3">
    <name type="scientific">Segniliparus rugosus (strain ATCC BAA-974 / DSM 45345 / CCUG 50838 / CIP 108380 / JCM 13579 / CDC 945)</name>
    <dbReference type="NCBI Taxonomy" id="679197"/>
    <lineage>
        <taxon>Bacteria</taxon>
        <taxon>Bacillati</taxon>
        <taxon>Actinomycetota</taxon>
        <taxon>Actinomycetes</taxon>
        <taxon>Mycobacteriales</taxon>
        <taxon>Segniliparaceae</taxon>
        <taxon>Segniliparus</taxon>
    </lineage>
</organism>
<dbReference type="HOGENOM" id="CLU_026624_0_0_11"/>
<evidence type="ECO:0008006" key="4">
    <source>
        <dbReference type="Google" id="ProtNLM"/>
    </source>
</evidence>
<accession>E5XM16</accession>
<feature type="signal peptide" evidence="1">
    <location>
        <begin position="1"/>
        <end position="29"/>
    </location>
</feature>
<dbReference type="eggNOG" id="COG0627">
    <property type="taxonomic scope" value="Bacteria"/>
</dbReference>
<comment type="caution">
    <text evidence="2">The sequence shown here is derived from an EMBL/GenBank/DDBJ whole genome shotgun (WGS) entry which is preliminary data.</text>
</comment>
<reference evidence="2 3" key="1">
    <citation type="journal article" date="2011" name="Stand. Genomic Sci.">
        <title>High quality draft genome sequence of Segniliparus rugosus CDC 945(T)= (ATCC BAA-974(T)).</title>
        <authorList>
            <person name="Earl A.M."/>
            <person name="Desjardins C.A."/>
            <person name="Fitzgerald M.G."/>
            <person name="Arachchi H.M."/>
            <person name="Zeng Q."/>
            <person name="Mehta T."/>
            <person name="Griggs A."/>
            <person name="Birren B.W."/>
            <person name="Toney N.C."/>
            <person name="Carr J."/>
            <person name="Posey J."/>
            <person name="Butler W.R."/>
        </authorList>
    </citation>
    <scope>NUCLEOTIDE SEQUENCE [LARGE SCALE GENOMIC DNA]</scope>
    <source>
        <strain evidence="3">ATCC BAA-974 / DSM 45345 / CCUG 50838 / CIP 108380 / JCM 13579 / CDC 945</strain>
    </source>
</reference>
<evidence type="ECO:0000313" key="3">
    <source>
        <dbReference type="Proteomes" id="UP000004816"/>
    </source>
</evidence>
<name>E5XM16_SEGRC</name>
<dbReference type="OrthoDB" id="4510758at2"/>
<dbReference type="EMBL" id="ACZI02000003">
    <property type="protein sequence ID" value="EFV14622.2"/>
    <property type="molecule type" value="Genomic_DNA"/>
</dbReference>
<evidence type="ECO:0000256" key="1">
    <source>
        <dbReference type="SAM" id="SignalP"/>
    </source>
</evidence>
<keyword evidence="1" id="KW-0732">Signal</keyword>
<protein>
    <recommendedName>
        <fullName evidence="4">Esterase</fullName>
    </recommendedName>
</protein>
<sequence>MGARRVVKAACTSLFALVAGAGSAFGGLAAPSLAAPSQNGPRIVDKEQVADNWWKITVYSPSMDKEIVNDVLRAPAKSAPTFYLLQGAEGGQGGRSWFDLTNAPDFFKGKRVNVIAPIGDPGSMYTDWDQDDPVLGRVKWQTYLTKELPAALGKELGMNGKTAVGGVSISAGPAIDLMVQDPKFFSAAAAYSGCPITSGARQWQTGSLVRYTGGGDAANMWSGDEWAAHDPSQNLAKLKGKPLYLAASTGAPGEVDQLSSDGEGLGGSFIESMSQQCTDEFVQDARDAGLSLTYDRREEGGHDWGLFGSEMEASWGQVIAPALGTK</sequence>
<proteinExistence type="predicted"/>